<gene>
    <name evidence="3" type="ORF">HQ865_04265</name>
</gene>
<dbReference type="EMBL" id="CP054139">
    <property type="protein sequence ID" value="QKJ29000.1"/>
    <property type="molecule type" value="Genomic_DNA"/>
</dbReference>
<dbReference type="NCBIfam" id="TIGR03696">
    <property type="entry name" value="Rhs_assc_core"/>
    <property type="match status" value="1"/>
</dbReference>
<evidence type="ECO:0000313" key="3">
    <source>
        <dbReference type="EMBL" id="QKJ29000.1"/>
    </source>
</evidence>
<dbReference type="InterPro" id="IPR022385">
    <property type="entry name" value="Rhs_assc_core"/>
</dbReference>
<dbReference type="Pfam" id="PF20041">
    <property type="entry name" value="DUF6443"/>
    <property type="match status" value="1"/>
</dbReference>
<feature type="chain" id="PRO_5028996442" evidence="1">
    <location>
        <begin position="22"/>
        <end position="1280"/>
    </location>
</feature>
<dbReference type="RefSeq" id="WP_173413698.1">
    <property type="nucleotide sequence ID" value="NZ_CP054139.1"/>
</dbReference>
<accession>A0A7D4UNI4</accession>
<dbReference type="KEGG" id="mmab:HQ865_04265"/>
<feature type="domain" description="DUF6443" evidence="2">
    <location>
        <begin position="43"/>
        <end position="170"/>
    </location>
</feature>
<dbReference type="AlphaFoldDB" id="A0A7D4UNI4"/>
<evidence type="ECO:0000256" key="1">
    <source>
        <dbReference type="SAM" id="SignalP"/>
    </source>
</evidence>
<feature type="signal peptide" evidence="1">
    <location>
        <begin position="1"/>
        <end position="21"/>
    </location>
</feature>
<sequence length="1280" mass="140950">MRTKILLAIGSLLCAAGLAKAQTRDYVQTDVVKVSGIKTDSALFVLGVNGRQTSRVYLDGLGRTAQSIAIKGSPNQKDLVQPVVYDSLGRNSKAYLPYTGADGLGGFHPTALTEQHSFYNGGMNSTIARDTSPYSRQLFENSPLQRVYEVGSIGTGFQPVSGQHFKTADYRTNTAADSVVVWLPSGSSSGYYSAGKLMVTYGKDEQNNQAYTFSNDLGQLVLKRQQGPSGTWLNTYYIYNDAGQVTCIVPPKASALMKAANSYSLSVTGVDKLLFKMTYDYRGRMTVKKVPSAGEMYVVYDPLSRPVLMQDANLRASNKWNYIKYDVKGRAISQGIYTDATHTSLSSMQSYVSGLTYTYYYEDRSTSSTYQYYTNNSFPTSDTEPLAYSYYDDYHITHTNTPDYAYAPQGLSGEASADTLVNGMLTAVRKRTVGSGISATWLMNVVFYDSFGRTIQSQSNNQLHTSGTPDKSTIVMDFTGKPMLTKTVKISSGSDSIRVQTAYTYDHADRVTAIDQSYNGGINKRIAAYAYNELGQLIKKNLGRLNSGTSYPYDVTLRSTVIATTNTIAQNSIKLDSGFHATAGSSLSYTARIKTDYLQALDYRYNIRGQLISMNNATLAADTANNADVNDVFGMELLYDKADGGLGNTAYYNGRLSAIKWMTRSGTAYGTQSAQKAYNYSYDELNRLTDAGYYEKAAGGSWVNNKAYDEGGLTYDANGNILSLKRNGVLSGLVKRIDSLTYSYDGNQLTNVTDGTGSQYTDNGFKNLTGSADTATYKYDVNGNLTIDPRKGIVNHYNILNRVDSIRVTAGTNQWISYTYDATGTLLRKRQFNGSSTVPVKVTDYIDGFVYEGGSLVYFATNEGRVRDSANVLTNEYVITDTQGNSRVSFEDNGSGIAKVRQENSYYPFGLVMGNTTTPGSQPNKHLYNAGSEWQNDYGDLPDYYQTFYRNYDASIGRFVGVDPEAESADDWTPYQYALNNPGMLNDPMGDLTVAEFHEVLGKLTNSEYGGHWSSSDASNVYEYGNDQTALLYGTQTFDTNNSWGANPGWANNIVQVQDRYNNNTTVSVSAKFYFSNARYYQTAIWYHDKNGNGITNDRDISSEATIFDFGDPAARRAAYLESNRYDAYLATEKQLSTRRDPGELVLEAAKFYAGGEIGGAILSWALKGAVSLAGRYVLSKAISNPIYKGGEEWAMNNIPRIEALMRGKGIDRAFREIGSDNLILKLFKNINLIEFSPMNKGADIVGKGLLKDSWWDITTPGSWAPHVTKYGPGGTGLFY</sequence>
<evidence type="ECO:0000313" key="4">
    <source>
        <dbReference type="Proteomes" id="UP000505355"/>
    </source>
</evidence>
<reference evidence="3 4" key="1">
    <citation type="submission" date="2020-05" db="EMBL/GenBank/DDBJ databases">
        <title>Mucilaginibacter mali sp. nov.</title>
        <authorList>
            <person name="Kim H.S."/>
            <person name="Lee K.C."/>
            <person name="Suh M.K."/>
            <person name="Kim J.-S."/>
            <person name="Han K.-I."/>
            <person name="Eom M.K."/>
            <person name="Shin Y.K."/>
            <person name="Lee J.-S."/>
        </authorList>
    </citation>
    <scope>NUCLEOTIDE SEQUENCE [LARGE SCALE GENOMIC DNA]</scope>
    <source>
        <strain evidence="3 4">G2-14</strain>
    </source>
</reference>
<dbReference type="Proteomes" id="UP000505355">
    <property type="component" value="Chromosome"/>
</dbReference>
<name>A0A7D4UNI4_9SPHI</name>
<evidence type="ECO:0000259" key="2">
    <source>
        <dbReference type="Pfam" id="PF20041"/>
    </source>
</evidence>
<keyword evidence="4" id="KW-1185">Reference proteome</keyword>
<keyword evidence="1" id="KW-0732">Signal</keyword>
<organism evidence="3 4">
    <name type="scientific">Mucilaginibacter mali</name>
    <dbReference type="NCBI Taxonomy" id="2740462"/>
    <lineage>
        <taxon>Bacteria</taxon>
        <taxon>Pseudomonadati</taxon>
        <taxon>Bacteroidota</taxon>
        <taxon>Sphingobacteriia</taxon>
        <taxon>Sphingobacteriales</taxon>
        <taxon>Sphingobacteriaceae</taxon>
        <taxon>Mucilaginibacter</taxon>
    </lineage>
</organism>
<proteinExistence type="predicted"/>
<protein>
    <submittedName>
        <fullName evidence="3">RHS repeat protein</fullName>
    </submittedName>
</protein>
<dbReference type="InterPro" id="IPR045619">
    <property type="entry name" value="DUF6443"/>
</dbReference>
<dbReference type="Gene3D" id="2.180.10.10">
    <property type="entry name" value="RHS repeat-associated core"/>
    <property type="match status" value="1"/>
</dbReference>